<dbReference type="AlphaFoldDB" id="A0AAE0WVH7"/>
<comment type="caution">
    <text evidence="2">The sequence shown here is derived from an EMBL/GenBank/DDBJ whole genome shotgun (WGS) entry which is preliminary data.</text>
</comment>
<feature type="region of interest" description="Disordered" evidence="1">
    <location>
        <begin position="1"/>
        <end position="21"/>
    </location>
</feature>
<name>A0AAE0WVH7_9PEZI</name>
<dbReference type="EMBL" id="JAUTXT010000003">
    <property type="protein sequence ID" value="KAK3678723.1"/>
    <property type="molecule type" value="Genomic_DNA"/>
</dbReference>
<gene>
    <name evidence="2" type="ORF">LTR78_001176</name>
</gene>
<evidence type="ECO:0000313" key="2">
    <source>
        <dbReference type="EMBL" id="KAK3678723.1"/>
    </source>
</evidence>
<reference evidence="2" key="1">
    <citation type="submission" date="2023-07" db="EMBL/GenBank/DDBJ databases">
        <title>Black Yeasts Isolated from many extreme environments.</title>
        <authorList>
            <person name="Coleine C."/>
            <person name="Stajich J.E."/>
            <person name="Selbmann L."/>
        </authorList>
    </citation>
    <scope>NUCLEOTIDE SEQUENCE</scope>
    <source>
        <strain evidence="2">CCFEE 5485</strain>
    </source>
</reference>
<sequence length="73" mass="8332">MRETVGRSPQLPEGHGGDVPPFKVAPKKVLAYHVPIMGPYRVLEWSIVSRSELQEWESSIRKSISDAWELDEE</sequence>
<accession>A0AAE0WVH7</accession>
<dbReference type="Proteomes" id="UP001274830">
    <property type="component" value="Unassembled WGS sequence"/>
</dbReference>
<protein>
    <submittedName>
        <fullName evidence="2">Uncharacterized protein</fullName>
    </submittedName>
</protein>
<organism evidence="2 3">
    <name type="scientific">Recurvomyces mirabilis</name>
    <dbReference type="NCBI Taxonomy" id="574656"/>
    <lineage>
        <taxon>Eukaryota</taxon>
        <taxon>Fungi</taxon>
        <taxon>Dikarya</taxon>
        <taxon>Ascomycota</taxon>
        <taxon>Pezizomycotina</taxon>
        <taxon>Dothideomycetes</taxon>
        <taxon>Dothideomycetidae</taxon>
        <taxon>Mycosphaerellales</taxon>
        <taxon>Teratosphaeriaceae</taxon>
        <taxon>Recurvomyces</taxon>
    </lineage>
</organism>
<evidence type="ECO:0000313" key="3">
    <source>
        <dbReference type="Proteomes" id="UP001274830"/>
    </source>
</evidence>
<keyword evidence="3" id="KW-1185">Reference proteome</keyword>
<proteinExistence type="predicted"/>
<evidence type="ECO:0000256" key="1">
    <source>
        <dbReference type="SAM" id="MobiDB-lite"/>
    </source>
</evidence>